<name>A0ACB9YUX2_9PEZI</name>
<organism evidence="1 2">
    <name type="scientific">Hypoxylon rubiginosum</name>
    <dbReference type="NCBI Taxonomy" id="110542"/>
    <lineage>
        <taxon>Eukaryota</taxon>
        <taxon>Fungi</taxon>
        <taxon>Dikarya</taxon>
        <taxon>Ascomycota</taxon>
        <taxon>Pezizomycotina</taxon>
        <taxon>Sordariomycetes</taxon>
        <taxon>Xylariomycetidae</taxon>
        <taxon>Xylariales</taxon>
        <taxon>Hypoxylaceae</taxon>
        <taxon>Hypoxylon</taxon>
    </lineage>
</organism>
<dbReference type="EMBL" id="MU393510">
    <property type="protein sequence ID" value="KAI4863149.1"/>
    <property type="molecule type" value="Genomic_DNA"/>
</dbReference>
<protein>
    <submittedName>
        <fullName evidence="1">Uncharacterized protein</fullName>
    </submittedName>
</protein>
<gene>
    <name evidence="1" type="ORF">F4820DRAFT_450298</name>
</gene>
<sequence length="798" mass="89687">MEDDNILGITAPTTTAWVSWECVRDELDSLIGQQPVPKVRLGHVEGPHGSGKSTGMLEYISHQIRIVSPETTVIYVPSFDHEAALLHVYFQSTSSTHTRLKGNTRVGFDGGIESKLCLTTIARLRQDILHSTLPERVALLLDLQRAPTADGELLLSELAHWCRGLLSDADSSGRELTLITMATFSRPPIHKLLADHLQTRCQHIIMTKSGVSHVPGPSTSLSSEDLPLRTACATIEGDIFRNIMKELVDAYLVGEFDRNRHKRSNLEVENELKTVREDNVLETMVETLDMVEIRGRKLQGDKAKGFSVVVFMDIEDDGLMLILEDTCFDLDIALFRIDEDSNLAQIFEILVHLGPKIVCIHPGSPFALYIPRIAAIVYYGAACCRTVFDTSIGQFSTMQVSWSRMDLLTAQSYALKSAGSDGMRKTFYCLGDDLDDIEFDDHFDYRKLTPYAPAYESEVMRLSFELCAPWPDQGIDHDDKCLVPLPAMSDARLLKEMWRRLVNMGCLRYLPDRRLRPMLNGPRARRTLRHLNHTLDREPNPVPLAYFMAGIEDAGSNPTKRVMARIAALIKAGRAIISYAGPVRDLMDNMLRIEDDPKREAELKKEIRAHLVAVCRGVGAREFRRGDVWKTLGLFLGREEQDSRGQVLDGANGTQIAPAYFEHALNVTRKLENMVGLDASEDPIRDTDLQPYELDAVNKQLMLSWLHHTVVFHPGAEKAPVDLTTYQSLELLSAYEQFDGLDGIIKDHVFAFSHVVIQKNDRSSIGAVTEIPARLVQSLMRERGPLFLENQYPLTKQS</sequence>
<comment type="caution">
    <text evidence="1">The sequence shown here is derived from an EMBL/GenBank/DDBJ whole genome shotgun (WGS) entry which is preliminary data.</text>
</comment>
<keyword evidence="2" id="KW-1185">Reference proteome</keyword>
<accession>A0ACB9YUX2</accession>
<reference evidence="1 2" key="1">
    <citation type="journal article" date="2022" name="New Phytol.">
        <title>Ecological generalism drives hyperdiversity of secondary metabolite gene clusters in xylarialean endophytes.</title>
        <authorList>
            <person name="Franco M.E.E."/>
            <person name="Wisecaver J.H."/>
            <person name="Arnold A.E."/>
            <person name="Ju Y.M."/>
            <person name="Slot J.C."/>
            <person name="Ahrendt S."/>
            <person name="Moore L.P."/>
            <person name="Eastman K.E."/>
            <person name="Scott K."/>
            <person name="Konkel Z."/>
            <person name="Mondo S.J."/>
            <person name="Kuo A."/>
            <person name="Hayes R.D."/>
            <person name="Haridas S."/>
            <person name="Andreopoulos B."/>
            <person name="Riley R."/>
            <person name="LaButti K."/>
            <person name="Pangilinan J."/>
            <person name="Lipzen A."/>
            <person name="Amirebrahimi M."/>
            <person name="Yan J."/>
            <person name="Adam C."/>
            <person name="Keymanesh K."/>
            <person name="Ng V."/>
            <person name="Louie K."/>
            <person name="Northen T."/>
            <person name="Drula E."/>
            <person name="Henrissat B."/>
            <person name="Hsieh H.M."/>
            <person name="Youens-Clark K."/>
            <person name="Lutzoni F."/>
            <person name="Miadlikowska J."/>
            <person name="Eastwood D.C."/>
            <person name="Hamelin R.C."/>
            <person name="Grigoriev I.V."/>
            <person name="U'Ren J.M."/>
        </authorList>
    </citation>
    <scope>NUCLEOTIDE SEQUENCE [LARGE SCALE GENOMIC DNA]</scope>
    <source>
        <strain evidence="1 2">CBS 119005</strain>
    </source>
</reference>
<dbReference type="Proteomes" id="UP001497700">
    <property type="component" value="Unassembled WGS sequence"/>
</dbReference>
<evidence type="ECO:0000313" key="1">
    <source>
        <dbReference type="EMBL" id="KAI4863149.1"/>
    </source>
</evidence>
<evidence type="ECO:0000313" key="2">
    <source>
        <dbReference type="Proteomes" id="UP001497700"/>
    </source>
</evidence>
<proteinExistence type="predicted"/>